<dbReference type="AlphaFoldDB" id="A0AA86NWA5"/>
<protein>
    <submittedName>
        <fullName evidence="1">Uncharacterized protein</fullName>
    </submittedName>
</protein>
<evidence type="ECO:0000313" key="3">
    <source>
        <dbReference type="Proteomes" id="UP001642409"/>
    </source>
</evidence>
<dbReference type="Proteomes" id="UP001642409">
    <property type="component" value="Unassembled WGS sequence"/>
</dbReference>
<dbReference type="PROSITE" id="PS51450">
    <property type="entry name" value="LRR"/>
    <property type="match status" value="1"/>
</dbReference>
<dbReference type="InterPro" id="IPR001611">
    <property type="entry name" value="Leu-rich_rpt"/>
</dbReference>
<name>A0AA86NWA5_9EUKA</name>
<reference evidence="1" key="1">
    <citation type="submission" date="2023-06" db="EMBL/GenBank/DDBJ databases">
        <authorList>
            <person name="Kurt Z."/>
        </authorList>
    </citation>
    <scope>NUCLEOTIDE SEQUENCE</scope>
</reference>
<dbReference type="EMBL" id="CATOUU010000380">
    <property type="protein sequence ID" value="CAI9927029.1"/>
    <property type="molecule type" value="Genomic_DNA"/>
</dbReference>
<keyword evidence="3" id="KW-1185">Reference proteome</keyword>
<reference evidence="2 3" key="2">
    <citation type="submission" date="2024-07" db="EMBL/GenBank/DDBJ databases">
        <authorList>
            <person name="Akdeniz Z."/>
        </authorList>
    </citation>
    <scope>NUCLEOTIDE SEQUENCE [LARGE SCALE GENOMIC DNA]</scope>
</reference>
<evidence type="ECO:0000313" key="2">
    <source>
        <dbReference type="EMBL" id="CAL5971798.1"/>
    </source>
</evidence>
<sequence length="740" mass="86089">MDSATLYQNCLETQYQSNPILNSFRNLKSNDVLLLSDIEVTDIQYIQNFEIKALEISLCKSIILNLYNDTIKELVIKFSNVTSLSGLKLPSLEILVLEDLNLQLDITNVTNFKNVQCVTLSGYKNVDISPLQTLNQLKSANLANSGINNLTSLANIIKLTDLSLSYDRVKDINPTNYLKQLEALQQKTLKIWSSALQSQIISLMEQVMNQIVYDQRMTEQLQNRIVNNFLTIVNMKELNNIEFLQNLNVLKLELKFCQNVVPKLESKLIQSLTLKECKVNNLEQLSLQNLEALCIEDRPYDNFKQHINHNLNLNSVHKFTKLTEIKLSGYNNLDITQLQNAAKLLKLQLTDCENTRLRLVSHSIHQLIIKNCKIQSIEELHLHNIQYLYLEDSSSYYNKLASISNIQNYSSLQQLFIIDYEALDATPIQYCTQLQELELYSCNTQNIDFLRTLIHLQDFRIIDKPKNFETIQISKLNQQVMSIDHNNQICSLDFLQNLQIQQLTLNQCQTISLQPCNKFIRQLIVKNCNLSNIDFTLFNLGNLELLTIEDQYQQQFYLNLSNYRLKMLKEINIIGHNIINITFKYFSNLTTINLSKCNIVSLNEFSSLNNVIELNLSRNSIVFVKPIQNLVQLKNLNVQENSIVDLNVLQTHPNYKKYKLQNQKNPTIKELLIANKIIKMQMVIALQHNILYMKTEFNYRIKAKQHKMKNCVETEKHKMILFTRTIISLFQQLNHIETYL</sequence>
<dbReference type="Gene3D" id="3.80.10.10">
    <property type="entry name" value="Ribonuclease Inhibitor"/>
    <property type="match status" value="4"/>
</dbReference>
<dbReference type="SUPFAM" id="SSF52058">
    <property type="entry name" value="L domain-like"/>
    <property type="match status" value="2"/>
</dbReference>
<accession>A0AA86NWA5</accession>
<dbReference type="EMBL" id="CAXDID020000003">
    <property type="protein sequence ID" value="CAL5971798.1"/>
    <property type="molecule type" value="Genomic_DNA"/>
</dbReference>
<proteinExistence type="predicted"/>
<dbReference type="InterPro" id="IPR032675">
    <property type="entry name" value="LRR_dom_sf"/>
</dbReference>
<comment type="caution">
    <text evidence="1">The sequence shown here is derived from an EMBL/GenBank/DDBJ whole genome shotgun (WGS) entry which is preliminary data.</text>
</comment>
<organism evidence="1">
    <name type="scientific">Hexamita inflata</name>
    <dbReference type="NCBI Taxonomy" id="28002"/>
    <lineage>
        <taxon>Eukaryota</taxon>
        <taxon>Metamonada</taxon>
        <taxon>Diplomonadida</taxon>
        <taxon>Hexamitidae</taxon>
        <taxon>Hexamitinae</taxon>
        <taxon>Hexamita</taxon>
    </lineage>
</organism>
<gene>
    <name evidence="1" type="ORF">HINF_LOCUS14674</name>
    <name evidence="2" type="ORF">HINF_LOCUS1585</name>
</gene>
<evidence type="ECO:0000313" key="1">
    <source>
        <dbReference type="EMBL" id="CAI9927029.1"/>
    </source>
</evidence>